<sequence length="406" mass="42073">MSPENSPQGTPAARRPSLLTLVAISAAGAFSMNIFLPSLPGMAEDFGVDYALMQLAVSAFLGVSAVLQLLCGPISDRFGRRPVVLWSLTIFLVATLGTLMAPSAGWFLFFRMVQAVITTGFVISRAVVRDIVPAEQAASMIGYVTMAMSLVPMVAPVLGGTLDEAFGWRASFIAMGVLALVVLVLCWFDLGETARGGGIPMRQQIATYPVLARSQRFWGYALAATLSAGSFYAYLGGAPFVGKNVLHLSPAEVGYWFAAPSLGYALGNFLSARCSVRIGMNRMVLAGALICTLALSGALFLDLMGHHAPLVFFGSVAFMGLGNGMLLPNANAGMMSVRPELAGTASGLGGAMAVAGGAGLAALAGAFLHDDAGAAPLLVIMAASAGASVLAILWVIARERQIMRGG</sequence>
<dbReference type="PRINTS" id="PR01035">
    <property type="entry name" value="TCRTETA"/>
</dbReference>
<dbReference type="InterPro" id="IPR001958">
    <property type="entry name" value="Tet-R_TetA/multi-R_MdtG-like"/>
</dbReference>
<feature type="transmembrane region" description="Helical" evidence="8">
    <location>
        <begin position="283"/>
        <end position="301"/>
    </location>
</feature>
<reference evidence="11" key="1">
    <citation type="journal article" date="2019" name="Int. J. Syst. Evol. Microbiol.">
        <title>The Global Catalogue of Microorganisms (GCM) 10K type strain sequencing project: providing services to taxonomists for standard genome sequencing and annotation.</title>
        <authorList>
            <consortium name="The Broad Institute Genomics Platform"/>
            <consortium name="The Broad Institute Genome Sequencing Center for Infectious Disease"/>
            <person name="Wu L."/>
            <person name="Ma J."/>
        </authorList>
    </citation>
    <scope>NUCLEOTIDE SEQUENCE [LARGE SCALE GENOMIC DNA]</scope>
    <source>
        <strain evidence="11">KCTC 42899</strain>
    </source>
</reference>
<keyword evidence="3 8" id="KW-0813">Transport</keyword>
<dbReference type="SUPFAM" id="SSF103473">
    <property type="entry name" value="MFS general substrate transporter"/>
    <property type="match status" value="1"/>
</dbReference>
<dbReference type="InterPro" id="IPR020846">
    <property type="entry name" value="MFS_dom"/>
</dbReference>
<proteinExistence type="inferred from homology"/>
<dbReference type="PANTHER" id="PTHR43124:SF3">
    <property type="entry name" value="CHLORAMPHENICOL EFFLUX PUMP RV0191"/>
    <property type="match status" value="1"/>
</dbReference>
<feature type="transmembrane region" description="Helical" evidence="8">
    <location>
        <begin position="348"/>
        <end position="368"/>
    </location>
</feature>
<dbReference type="RefSeq" id="WP_374425831.1">
    <property type="nucleotide sequence ID" value="NZ_JBHRXJ010000001.1"/>
</dbReference>
<feature type="transmembrane region" description="Helical" evidence="8">
    <location>
        <begin position="108"/>
        <end position="128"/>
    </location>
</feature>
<name>A0ABV7R0Z7_9RHOB</name>
<evidence type="ECO:0000256" key="6">
    <source>
        <dbReference type="ARBA" id="ARBA00022989"/>
    </source>
</evidence>
<feature type="domain" description="Major facilitator superfamily (MFS) profile" evidence="9">
    <location>
        <begin position="17"/>
        <end position="400"/>
    </location>
</feature>
<keyword evidence="7 8" id="KW-0472">Membrane</keyword>
<dbReference type="EMBL" id="JBHRXJ010000001">
    <property type="protein sequence ID" value="MFC3526615.1"/>
    <property type="molecule type" value="Genomic_DNA"/>
</dbReference>
<gene>
    <name evidence="10" type="ORF">ACFOMH_00415</name>
</gene>
<dbReference type="Gene3D" id="1.20.1720.10">
    <property type="entry name" value="Multidrug resistance protein D"/>
    <property type="match status" value="1"/>
</dbReference>
<comment type="subcellular location">
    <subcellularLocation>
        <location evidence="8">Cell inner membrane</location>
        <topology evidence="8">Multi-pass membrane protein</topology>
    </subcellularLocation>
    <subcellularLocation>
        <location evidence="1">Cell membrane</location>
        <topology evidence="1">Multi-pass membrane protein</topology>
    </subcellularLocation>
</comment>
<evidence type="ECO:0000313" key="10">
    <source>
        <dbReference type="EMBL" id="MFC3526615.1"/>
    </source>
</evidence>
<evidence type="ECO:0000256" key="1">
    <source>
        <dbReference type="ARBA" id="ARBA00004651"/>
    </source>
</evidence>
<dbReference type="NCBIfam" id="TIGR00710">
    <property type="entry name" value="efflux_Bcr_CflA"/>
    <property type="match status" value="1"/>
</dbReference>
<evidence type="ECO:0000256" key="2">
    <source>
        <dbReference type="ARBA" id="ARBA00006236"/>
    </source>
</evidence>
<feature type="transmembrane region" description="Helical" evidence="8">
    <location>
        <begin position="51"/>
        <end position="71"/>
    </location>
</feature>
<dbReference type="InterPro" id="IPR050189">
    <property type="entry name" value="MFS_Efflux_Transporters"/>
</dbReference>
<feature type="transmembrane region" description="Helical" evidence="8">
    <location>
        <begin position="307"/>
        <end position="327"/>
    </location>
</feature>
<evidence type="ECO:0000256" key="7">
    <source>
        <dbReference type="ARBA" id="ARBA00023136"/>
    </source>
</evidence>
<evidence type="ECO:0000256" key="5">
    <source>
        <dbReference type="ARBA" id="ARBA00022692"/>
    </source>
</evidence>
<feature type="transmembrane region" description="Helical" evidence="8">
    <location>
        <begin position="18"/>
        <end position="39"/>
    </location>
</feature>
<dbReference type="Proteomes" id="UP001595721">
    <property type="component" value="Unassembled WGS sequence"/>
</dbReference>
<evidence type="ECO:0000256" key="8">
    <source>
        <dbReference type="RuleBase" id="RU365088"/>
    </source>
</evidence>
<keyword evidence="11" id="KW-1185">Reference proteome</keyword>
<feature type="transmembrane region" description="Helical" evidence="8">
    <location>
        <begin position="255"/>
        <end position="271"/>
    </location>
</feature>
<feature type="transmembrane region" description="Helical" evidence="8">
    <location>
        <begin position="140"/>
        <end position="160"/>
    </location>
</feature>
<dbReference type="Pfam" id="PF07690">
    <property type="entry name" value="MFS_1"/>
    <property type="match status" value="1"/>
</dbReference>
<feature type="transmembrane region" description="Helical" evidence="8">
    <location>
        <begin position="83"/>
        <end position="102"/>
    </location>
</feature>
<feature type="transmembrane region" description="Helical" evidence="8">
    <location>
        <begin position="166"/>
        <end position="188"/>
    </location>
</feature>
<organism evidence="10 11">
    <name type="scientific">Paracoccus mangrovi</name>
    <dbReference type="NCBI Taxonomy" id="1715645"/>
    <lineage>
        <taxon>Bacteria</taxon>
        <taxon>Pseudomonadati</taxon>
        <taxon>Pseudomonadota</taxon>
        <taxon>Alphaproteobacteria</taxon>
        <taxon>Rhodobacterales</taxon>
        <taxon>Paracoccaceae</taxon>
        <taxon>Paracoccus</taxon>
    </lineage>
</organism>
<dbReference type="CDD" id="cd17320">
    <property type="entry name" value="MFS_MdfA_MDR_like"/>
    <property type="match status" value="1"/>
</dbReference>
<comment type="similarity">
    <text evidence="2 8">Belongs to the major facilitator superfamily. Bcr/CmlA family.</text>
</comment>
<dbReference type="InterPro" id="IPR036259">
    <property type="entry name" value="MFS_trans_sf"/>
</dbReference>
<keyword evidence="5 8" id="KW-0812">Transmembrane</keyword>
<keyword evidence="8" id="KW-0997">Cell inner membrane</keyword>
<accession>A0ABV7R0Z7</accession>
<dbReference type="PROSITE" id="PS50850">
    <property type="entry name" value="MFS"/>
    <property type="match status" value="1"/>
</dbReference>
<feature type="transmembrane region" description="Helical" evidence="8">
    <location>
        <begin position="374"/>
        <end position="397"/>
    </location>
</feature>
<evidence type="ECO:0000256" key="3">
    <source>
        <dbReference type="ARBA" id="ARBA00022448"/>
    </source>
</evidence>
<dbReference type="InterPro" id="IPR011701">
    <property type="entry name" value="MFS"/>
</dbReference>
<protein>
    <recommendedName>
        <fullName evidence="8">Bcr/CflA family efflux transporter</fullName>
    </recommendedName>
</protein>
<feature type="transmembrane region" description="Helical" evidence="8">
    <location>
        <begin position="217"/>
        <end position="235"/>
    </location>
</feature>
<evidence type="ECO:0000313" key="11">
    <source>
        <dbReference type="Proteomes" id="UP001595721"/>
    </source>
</evidence>
<keyword evidence="4" id="KW-1003">Cell membrane</keyword>
<keyword evidence="6 8" id="KW-1133">Transmembrane helix</keyword>
<evidence type="ECO:0000256" key="4">
    <source>
        <dbReference type="ARBA" id="ARBA00022475"/>
    </source>
</evidence>
<evidence type="ECO:0000259" key="9">
    <source>
        <dbReference type="PROSITE" id="PS50850"/>
    </source>
</evidence>
<comment type="caution">
    <text evidence="10">The sequence shown here is derived from an EMBL/GenBank/DDBJ whole genome shotgun (WGS) entry which is preliminary data.</text>
</comment>
<dbReference type="InterPro" id="IPR004812">
    <property type="entry name" value="Efflux_drug-R_Bcr/CmlA"/>
</dbReference>
<dbReference type="PANTHER" id="PTHR43124">
    <property type="entry name" value="PURINE EFFLUX PUMP PBUE"/>
    <property type="match status" value="1"/>
</dbReference>